<feature type="transmembrane region" description="Helical" evidence="1">
    <location>
        <begin position="57"/>
        <end position="74"/>
    </location>
</feature>
<name>A0A1X6ZIK8_9RHOB</name>
<evidence type="ECO:0000313" key="2">
    <source>
        <dbReference type="EMBL" id="SLN52201.1"/>
    </source>
</evidence>
<proteinExistence type="predicted"/>
<evidence type="ECO:0000256" key="1">
    <source>
        <dbReference type="SAM" id="Phobius"/>
    </source>
</evidence>
<dbReference type="EMBL" id="FWFN01000005">
    <property type="protein sequence ID" value="SLN52201.1"/>
    <property type="molecule type" value="Genomic_DNA"/>
</dbReference>
<feature type="transmembrane region" description="Helical" evidence="1">
    <location>
        <begin position="163"/>
        <end position="183"/>
    </location>
</feature>
<feature type="transmembrane region" description="Helical" evidence="1">
    <location>
        <begin position="95"/>
        <end position="113"/>
    </location>
</feature>
<reference evidence="2 3" key="1">
    <citation type="submission" date="2017-03" db="EMBL/GenBank/DDBJ databases">
        <authorList>
            <person name="Afonso C.L."/>
            <person name="Miller P.J."/>
            <person name="Scott M.A."/>
            <person name="Spackman E."/>
            <person name="Goraichik I."/>
            <person name="Dimitrov K.M."/>
            <person name="Suarez D.L."/>
            <person name="Swayne D.E."/>
        </authorList>
    </citation>
    <scope>NUCLEOTIDE SEQUENCE [LARGE SCALE GENOMIC DNA]</scope>
    <source>
        <strain evidence="2 3">CECT 7751</strain>
    </source>
</reference>
<feature type="transmembrane region" description="Helical" evidence="1">
    <location>
        <begin position="262"/>
        <end position="282"/>
    </location>
</feature>
<dbReference type="AlphaFoldDB" id="A0A1X6ZIK8"/>
<feature type="transmembrane region" description="Helical" evidence="1">
    <location>
        <begin position="221"/>
        <end position="242"/>
    </location>
</feature>
<feature type="transmembrane region" description="Helical" evidence="1">
    <location>
        <begin position="21"/>
        <end position="45"/>
    </location>
</feature>
<keyword evidence="1" id="KW-0812">Transmembrane</keyword>
<accession>A0A1X6ZIK8</accession>
<keyword evidence="3" id="KW-1185">Reference proteome</keyword>
<keyword evidence="1" id="KW-0472">Membrane</keyword>
<protein>
    <submittedName>
        <fullName evidence="2">Uncharacterized protein</fullName>
    </submittedName>
</protein>
<evidence type="ECO:0000313" key="3">
    <source>
        <dbReference type="Proteomes" id="UP000193963"/>
    </source>
</evidence>
<organism evidence="2 3">
    <name type="scientific">Pseudooceanicola marinus</name>
    <dbReference type="NCBI Taxonomy" id="396013"/>
    <lineage>
        <taxon>Bacteria</taxon>
        <taxon>Pseudomonadati</taxon>
        <taxon>Pseudomonadota</taxon>
        <taxon>Alphaproteobacteria</taxon>
        <taxon>Rhodobacterales</taxon>
        <taxon>Paracoccaceae</taxon>
        <taxon>Pseudooceanicola</taxon>
    </lineage>
</organism>
<keyword evidence="1" id="KW-1133">Transmembrane helix</keyword>
<dbReference type="Proteomes" id="UP000193963">
    <property type="component" value="Unassembled WGS sequence"/>
</dbReference>
<sequence>MQRHQSGNTGKRKRRPGQFEGRRAVIVRVTGALMRAILIALAIATPSLLLPDITADAAQVVVLVAMVGALYTFIEYFSQFPTIIEFRFAPPVNRLRYFTAFAMILLLAVYQSGPALDSPISDLLQRVGQILVNAVDFPYSPVRLVILALPEGSSAAFIQDVRAAAGIAYLTSLCGLVAFGILVRVYGWPARYGAFNVWINLPLFDPTGGGDVLARLKRDSVVNIVLGFLLPFLAPVVVRFLMPMVDLHALALPQTLIWTMVAWAFLPANLIMRGVALARIAAMIEAKRRRTYAAAKAEGVLAI</sequence>
<gene>
    <name evidence="2" type="ORF">PSM7751_02518</name>
</gene>